<evidence type="ECO:0000313" key="1">
    <source>
        <dbReference type="EMBL" id="KAF2477321.1"/>
    </source>
</evidence>
<proteinExistence type="predicted"/>
<comment type="caution">
    <text evidence="1">The sequence shown here is derived from an EMBL/GenBank/DDBJ whole genome shotgun (WGS) entry which is preliminary data.</text>
</comment>
<evidence type="ECO:0000313" key="2">
    <source>
        <dbReference type="Proteomes" id="UP000799755"/>
    </source>
</evidence>
<dbReference type="EMBL" id="MU003493">
    <property type="protein sequence ID" value="KAF2477321.1"/>
    <property type="molecule type" value="Genomic_DNA"/>
</dbReference>
<feature type="non-terminal residue" evidence="1">
    <location>
        <position position="251"/>
    </location>
</feature>
<protein>
    <submittedName>
        <fullName evidence="1">Uncharacterized protein</fullName>
    </submittedName>
</protein>
<name>A0ACB6RFS3_9PLEO</name>
<gene>
    <name evidence="1" type="ORF">BDR25DRAFT_199528</name>
</gene>
<feature type="non-terminal residue" evidence="1">
    <location>
        <position position="1"/>
    </location>
</feature>
<keyword evidence="2" id="KW-1185">Reference proteome</keyword>
<reference evidence="1" key="1">
    <citation type="journal article" date="2020" name="Stud. Mycol.">
        <title>101 Dothideomycetes genomes: a test case for predicting lifestyles and emergence of pathogens.</title>
        <authorList>
            <person name="Haridas S."/>
            <person name="Albert R."/>
            <person name="Binder M."/>
            <person name="Bloem J."/>
            <person name="Labutti K."/>
            <person name="Salamov A."/>
            <person name="Andreopoulos B."/>
            <person name="Baker S."/>
            <person name="Barry K."/>
            <person name="Bills G."/>
            <person name="Bluhm B."/>
            <person name="Cannon C."/>
            <person name="Castanera R."/>
            <person name="Culley D."/>
            <person name="Daum C."/>
            <person name="Ezra D."/>
            <person name="Gonzalez J."/>
            <person name="Henrissat B."/>
            <person name="Kuo A."/>
            <person name="Liang C."/>
            <person name="Lipzen A."/>
            <person name="Lutzoni F."/>
            <person name="Magnuson J."/>
            <person name="Mondo S."/>
            <person name="Nolan M."/>
            <person name="Ohm R."/>
            <person name="Pangilinan J."/>
            <person name="Park H.-J."/>
            <person name="Ramirez L."/>
            <person name="Alfaro M."/>
            <person name="Sun H."/>
            <person name="Tritt A."/>
            <person name="Yoshinaga Y."/>
            <person name="Zwiers L.-H."/>
            <person name="Turgeon B."/>
            <person name="Goodwin S."/>
            <person name="Spatafora J."/>
            <person name="Crous P."/>
            <person name="Grigoriev I."/>
        </authorList>
    </citation>
    <scope>NUCLEOTIDE SEQUENCE</scope>
    <source>
        <strain evidence="1">ATCC 200398</strain>
    </source>
</reference>
<sequence length="251" mass="29033">LPELPIAASQATVEATDFLRPDDDVKHVLITISEKLLEHYDRSTMWKATDDDPDIVSLKTLNDRLYDGKLVLSPVKARNCDKVRIRAAVHHRISKLPHRRPLEDFEDLYYAALQKIKDMHQHIKLRIDNNFNQTADPLYVGGPSISEFEYLLFGCWAILNDTALVKTLDNAIQRSRVRSLHLDIVEKVRKKELNPDAANDLIADLYNLEEYENVPGLAWIGGWSAAMIGAWLQEKYRFVLEVEWEEEKRKE</sequence>
<dbReference type="Proteomes" id="UP000799755">
    <property type="component" value="Unassembled WGS sequence"/>
</dbReference>
<organism evidence="1 2">
    <name type="scientific">Lindgomyces ingoldianus</name>
    <dbReference type="NCBI Taxonomy" id="673940"/>
    <lineage>
        <taxon>Eukaryota</taxon>
        <taxon>Fungi</taxon>
        <taxon>Dikarya</taxon>
        <taxon>Ascomycota</taxon>
        <taxon>Pezizomycotina</taxon>
        <taxon>Dothideomycetes</taxon>
        <taxon>Pleosporomycetidae</taxon>
        <taxon>Pleosporales</taxon>
        <taxon>Lindgomycetaceae</taxon>
        <taxon>Lindgomyces</taxon>
    </lineage>
</organism>
<accession>A0ACB6RFS3</accession>